<dbReference type="EMBL" id="AP019620">
    <property type="protein sequence ID" value="BBJ38227.1"/>
    <property type="molecule type" value="Genomic_DNA"/>
</dbReference>
<dbReference type="Proteomes" id="UP000463951">
    <property type="component" value="Chromosome"/>
</dbReference>
<dbReference type="AlphaFoldDB" id="A0A499UWF3"/>
<dbReference type="InterPro" id="IPR053140">
    <property type="entry name" value="GDSL_Rv0518-like"/>
</dbReference>
<dbReference type="PANTHER" id="PTHR43784:SF2">
    <property type="entry name" value="GDSL-LIKE LIPASE_ACYLHYDROLASE, PUTATIVE (AFU_ORTHOLOGUE AFUA_2G00820)-RELATED"/>
    <property type="match status" value="1"/>
</dbReference>
<dbReference type="SUPFAM" id="SSF52266">
    <property type="entry name" value="SGNH hydrolase"/>
    <property type="match status" value="1"/>
</dbReference>
<dbReference type="InterPro" id="IPR036514">
    <property type="entry name" value="SGNH_hydro_sf"/>
</dbReference>
<reference evidence="1 2" key="1">
    <citation type="journal article" date="2020" name="Int. J. Syst. Evol. Microbiol.">
        <title>Reclassification of Streptomyces castelarensis and Streptomyces sporoclivatus as later heterotypic synonyms of Streptomyces antimycoticus.</title>
        <authorList>
            <person name="Komaki H."/>
            <person name="Tamura T."/>
        </authorList>
    </citation>
    <scope>NUCLEOTIDE SEQUENCE [LARGE SCALE GENOMIC DNA]</scope>
    <source>
        <strain evidence="1 2">NBRC 100767</strain>
    </source>
</reference>
<accession>A0A499UWF3</accession>
<name>A0A499UWF3_9ACTN</name>
<evidence type="ECO:0000313" key="1">
    <source>
        <dbReference type="EMBL" id="BBJ38227.1"/>
    </source>
</evidence>
<dbReference type="Gene3D" id="3.40.50.1110">
    <property type="entry name" value="SGNH hydrolase"/>
    <property type="match status" value="1"/>
</dbReference>
<evidence type="ECO:0000313" key="2">
    <source>
        <dbReference type="Proteomes" id="UP000463951"/>
    </source>
</evidence>
<gene>
    <name evidence="1" type="ORF">SSPO_009450</name>
</gene>
<protein>
    <recommendedName>
        <fullName evidence="3">SGNH hydrolase-type esterase domain-containing protein</fullName>
    </recommendedName>
</protein>
<organism evidence="1 2">
    <name type="scientific">Streptomyces antimycoticus</name>
    <dbReference type="NCBI Taxonomy" id="68175"/>
    <lineage>
        <taxon>Bacteria</taxon>
        <taxon>Bacillati</taxon>
        <taxon>Actinomycetota</taxon>
        <taxon>Actinomycetes</taxon>
        <taxon>Kitasatosporales</taxon>
        <taxon>Streptomycetaceae</taxon>
        <taxon>Streptomyces</taxon>
        <taxon>Streptomyces violaceusniger group</taxon>
    </lineage>
</organism>
<evidence type="ECO:0008006" key="3">
    <source>
        <dbReference type="Google" id="ProtNLM"/>
    </source>
</evidence>
<proteinExistence type="predicted"/>
<dbReference type="PANTHER" id="PTHR43784">
    <property type="entry name" value="GDSL-LIKE LIPASE/ACYLHYDROLASE, PUTATIVE (AFU_ORTHOLOGUE AFUA_2G00820)-RELATED"/>
    <property type="match status" value="1"/>
</dbReference>
<sequence length="67" mass="7267">MRQSVNTFIRDGGLFDGVADFDAAVRDPAAPDHSLPAYDSGDHLHFNDAGLQAMADAIDLRDLRPAR</sequence>